<dbReference type="GO" id="GO:0016020">
    <property type="term" value="C:membrane"/>
    <property type="evidence" value="ECO:0007669"/>
    <property type="project" value="InterPro"/>
</dbReference>
<dbReference type="Proteomes" id="UP000256923">
    <property type="component" value="Chromosome 2"/>
</dbReference>
<dbReference type="AlphaFoldDB" id="A0A191WA16"/>
<reference evidence="4 5" key="1">
    <citation type="journal article" date="2017" name="J. Fish Dis.">
        <title>Comparative assessment of Vibrio virulence in marine fish larvae.</title>
        <authorList>
            <person name="Ronneseth A."/>
            <person name="Castillo D."/>
            <person name="D'Alvise P."/>
            <person name="Tonnesen O."/>
            <person name="Haugland G."/>
            <person name="Grotkjaer T."/>
            <person name="Engell-Sorensen K."/>
            <person name="Norremark L."/>
            <person name="Bergh O."/>
            <person name="Wergeland H.I."/>
            <person name="Gram L."/>
        </authorList>
    </citation>
    <scope>NUCLEOTIDE SEQUENCE [LARGE SCALE GENOMIC DNA]</scope>
    <source>
        <strain evidence="4 5">90-11-286</strain>
    </source>
</reference>
<keyword evidence="1" id="KW-0472">Membrane</keyword>
<name>A0A191WA16_VIBAN</name>
<reference evidence="3" key="3">
    <citation type="journal article" date="2021" name="PeerJ">
        <title>Analysis of 44 Vibrio anguillarum genomes reveals high genetic diversity.</title>
        <authorList>
            <person name="Hansen M.J."/>
            <person name="Dalsgaard I."/>
        </authorList>
    </citation>
    <scope>NUCLEOTIDE SEQUENCE</scope>
    <source>
        <strain evidence="3">850617-1/1</strain>
    </source>
</reference>
<evidence type="ECO:0000313" key="6">
    <source>
        <dbReference type="Proteomes" id="UP000256923"/>
    </source>
</evidence>
<protein>
    <submittedName>
        <fullName evidence="4">Glucitol/sorbitol-specific PTS transporter subunit IIC</fullName>
        <ecNumber evidence="4">2.7.1.198</ecNumber>
    </submittedName>
    <submittedName>
        <fullName evidence="2">PTS glucitol/sorbitol transporter subunit IIC</fullName>
    </submittedName>
</protein>
<dbReference type="GO" id="GO:0009401">
    <property type="term" value="P:phosphoenolpyruvate-dependent sugar phosphotransferase system"/>
    <property type="evidence" value="ECO:0007669"/>
    <property type="project" value="InterPro"/>
</dbReference>
<feature type="transmembrane region" description="Helical" evidence="1">
    <location>
        <begin position="25"/>
        <end position="47"/>
    </location>
</feature>
<accession>A0A191WA16</accession>
<reference evidence="2 6" key="2">
    <citation type="submission" date="2018-12" db="EMBL/GenBank/DDBJ databases">
        <title>Characterization and Draft Genome of Vibrio anguillarum J360 Marine Pathogen Isolated from an Outbreak in Lumpfish (Cyclopterus lumpus).</title>
        <authorList>
            <person name="Vasquez J.I."/>
            <person name="Cao T."/>
            <person name="Chakraborty S."/>
            <person name="Gnanagobal H."/>
            <person name="Wescot J."/>
            <person name="Boyce D."/>
            <person name="Santander J."/>
        </authorList>
    </citation>
    <scope>NUCLEOTIDE SEQUENCE [LARGE SCALE GENOMIC DNA]</scope>
    <source>
        <strain evidence="2 6">J360</strain>
    </source>
</reference>
<proteinExistence type="predicted"/>
<reference evidence="4" key="4">
    <citation type="submission" date="2021-05" db="EMBL/GenBank/DDBJ databases">
        <authorList>
            <person name="Kalatzis P.G."/>
            <person name="Castillo D."/>
            <person name="D'Alvise P."/>
            <person name="Middelboe M."/>
            <person name="Gram L."/>
        </authorList>
    </citation>
    <scope>NUCLEOTIDE SEQUENCE</scope>
    <source>
        <strain evidence="4">90-11-286</strain>
    </source>
</reference>
<evidence type="ECO:0000313" key="5">
    <source>
        <dbReference type="Proteomes" id="UP000078309"/>
    </source>
</evidence>
<organism evidence="2 6">
    <name type="scientific">Vibrio anguillarum</name>
    <name type="common">Listonella anguillarum</name>
    <dbReference type="NCBI Taxonomy" id="55601"/>
    <lineage>
        <taxon>Bacteria</taxon>
        <taxon>Pseudomonadati</taxon>
        <taxon>Pseudomonadota</taxon>
        <taxon>Gammaproteobacteria</taxon>
        <taxon>Vibrionales</taxon>
        <taxon>Vibrionaceae</taxon>
        <taxon>Vibrio</taxon>
    </lineage>
</organism>
<dbReference type="Proteomes" id="UP000078309">
    <property type="component" value="Unassembled WGS sequence"/>
</dbReference>
<dbReference type="RefSeq" id="WP_017045367.1">
    <property type="nucleotide sequence ID" value="NZ_AJYT02000218.1"/>
</dbReference>
<dbReference type="EMBL" id="CP034673">
    <property type="protein sequence ID" value="AZS26891.1"/>
    <property type="molecule type" value="Genomic_DNA"/>
</dbReference>
<evidence type="ECO:0000313" key="3">
    <source>
        <dbReference type="EMBL" id="MBF4434267.1"/>
    </source>
</evidence>
<evidence type="ECO:0000313" key="4">
    <source>
        <dbReference type="EMBL" id="MBT2917697.1"/>
    </source>
</evidence>
<keyword evidence="1" id="KW-1133">Transmembrane helix</keyword>
<sequence length="187" mass="20767">MDWIIEGAEWFIGLFEKGGEVFSEMVAQVLPVLICLLVAMNALIRFIGQQRIEVLAQKSASNPISRYLLLPTVGTFVFCNPMVLSLGRFLPEKYKPSYYASASYSCHTMNGMFPHVNPSELFIYLGIAAGITQQGLSLGPLAISYLLVGLVTNFLRGWVTDMTTMFVARQQGVVFSDKVDLNVVEEK</sequence>
<dbReference type="PANTHER" id="PTHR40399">
    <property type="entry name" value="PTS SYSTEM GLUCITOL/SORBITOL-SPECIFIC EIIC COMPONENT"/>
    <property type="match status" value="1"/>
</dbReference>
<keyword evidence="1" id="KW-0812">Transmembrane</keyword>
<dbReference type="OrthoDB" id="9799765at2"/>
<dbReference type="InterPro" id="IPR004699">
    <property type="entry name" value="PTS_IID_sorb"/>
</dbReference>
<dbReference type="Proteomes" id="UP000786185">
    <property type="component" value="Unassembled WGS sequence"/>
</dbReference>
<dbReference type="EMBL" id="SCLC01000004">
    <property type="protein sequence ID" value="MBF4434267.1"/>
    <property type="molecule type" value="Genomic_DNA"/>
</dbReference>
<dbReference type="PIRSF" id="PIRSF038321">
    <property type="entry name" value="PTS_glc_srb_IIC"/>
    <property type="match status" value="1"/>
</dbReference>
<evidence type="ECO:0000256" key="1">
    <source>
        <dbReference type="SAM" id="Phobius"/>
    </source>
</evidence>
<dbReference type="STRING" id="55601.AA407_16725"/>
<dbReference type="EMBL" id="JAHGUI010000011">
    <property type="protein sequence ID" value="MBT2917697.1"/>
    <property type="molecule type" value="Genomic_DNA"/>
</dbReference>
<feature type="transmembrane region" description="Helical" evidence="1">
    <location>
        <begin position="68"/>
        <end position="90"/>
    </location>
</feature>
<keyword evidence="4" id="KW-0808">Transferase</keyword>
<gene>
    <name evidence="2" type="primary">srlA</name>
    <name evidence="2" type="ORF">DYL72_18130</name>
    <name evidence="3" type="ORF">ERJ77_07085</name>
    <name evidence="4" type="ORF">PL14_03240</name>
</gene>
<dbReference type="EC" id="2.7.1.198" evidence="4"/>
<evidence type="ECO:0000313" key="2">
    <source>
        <dbReference type="EMBL" id="AZS26891.1"/>
    </source>
</evidence>
<dbReference type="PANTHER" id="PTHR40399:SF1">
    <property type="entry name" value="PTS SYSTEM GLUCITOL_SORBITOL-SPECIFIC EIIC COMPONENT"/>
    <property type="match status" value="1"/>
</dbReference>
<dbReference type="NCBIfam" id="TIGR00821">
    <property type="entry name" value="EII-GUT"/>
    <property type="match status" value="1"/>
</dbReference>
<dbReference type="GO" id="GO:0016740">
    <property type="term" value="F:transferase activity"/>
    <property type="evidence" value="ECO:0007669"/>
    <property type="project" value="UniProtKB-KW"/>
</dbReference>
<dbReference type="Pfam" id="PF03608">
    <property type="entry name" value="EII-GUT"/>
    <property type="match status" value="1"/>
</dbReference>
<dbReference type="PROSITE" id="PS51107">
    <property type="entry name" value="PTS_EIIC_TYPE_5"/>
    <property type="match status" value="1"/>
</dbReference>